<evidence type="ECO:0008006" key="5">
    <source>
        <dbReference type="Google" id="ProtNLM"/>
    </source>
</evidence>
<feature type="chain" id="PRO_5043938855" description="MD-2-related lipid-recognition domain-containing protein" evidence="2">
    <location>
        <begin position="19"/>
        <end position="174"/>
    </location>
</feature>
<name>A0AAR5PLK8_DENPD</name>
<keyword evidence="4" id="KW-1185">Reference proteome</keyword>
<organism evidence="3 4">
    <name type="scientific">Dendroctonus ponderosae</name>
    <name type="common">Mountain pine beetle</name>
    <dbReference type="NCBI Taxonomy" id="77166"/>
    <lineage>
        <taxon>Eukaryota</taxon>
        <taxon>Metazoa</taxon>
        <taxon>Ecdysozoa</taxon>
        <taxon>Arthropoda</taxon>
        <taxon>Hexapoda</taxon>
        <taxon>Insecta</taxon>
        <taxon>Pterygota</taxon>
        <taxon>Neoptera</taxon>
        <taxon>Endopterygota</taxon>
        <taxon>Coleoptera</taxon>
        <taxon>Polyphaga</taxon>
        <taxon>Cucujiformia</taxon>
        <taxon>Curculionidae</taxon>
        <taxon>Scolytinae</taxon>
        <taxon>Dendroctonus</taxon>
    </lineage>
</organism>
<proteinExistence type="predicted"/>
<dbReference type="EnsemblMetazoa" id="XM_019906356.1">
    <property type="protein sequence ID" value="XP_019761915.1"/>
    <property type="gene ID" value="LOC109538914"/>
</dbReference>
<dbReference type="AlphaFoldDB" id="A0AAR5PLK8"/>
<evidence type="ECO:0000313" key="3">
    <source>
        <dbReference type="EnsemblMetazoa" id="XP_019761915.1"/>
    </source>
</evidence>
<evidence type="ECO:0000256" key="1">
    <source>
        <dbReference type="ARBA" id="ARBA00022729"/>
    </source>
</evidence>
<reference evidence="4" key="1">
    <citation type="journal article" date="2013" name="Genome Biol.">
        <title>Draft genome of the mountain pine beetle, Dendroctonus ponderosae Hopkins, a major forest pest.</title>
        <authorList>
            <person name="Keeling C.I."/>
            <person name="Yuen M.M."/>
            <person name="Liao N.Y."/>
            <person name="Docking T.R."/>
            <person name="Chan S.K."/>
            <person name="Taylor G.A."/>
            <person name="Palmquist D.L."/>
            <person name="Jackman S.D."/>
            <person name="Nguyen A."/>
            <person name="Li M."/>
            <person name="Henderson H."/>
            <person name="Janes J.K."/>
            <person name="Zhao Y."/>
            <person name="Pandoh P."/>
            <person name="Moore R."/>
            <person name="Sperling F.A."/>
            <person name="Huber D.P."/>
            <person name="Birol I."/>
            <person name="Jones S.J."/>
            <person name="Bohlmann J."/>
        </authorList>
    </citation>
    <scope>NUCLEOTIDE SEQUENCE</scope>
</reference>
<evidence type="ECO:0000313" key="4">
    <source>
        <dbReference type="Proteomes" id="UP000019118"/>
    </source>
</evidence>
<accession>A0AAR5PLK8</accession>
<dbReference type="Proteomes" id="UP000019118">
    <property type="component" value="Unassembled WGS sequence"/>
</dbReference>
<evidence type="ECO:0000256" key="2">
    <source>
        <dbReference type="SAM" id="SignalP"/>
    </source>
</evidence>
<reference evidence="3" key="2">
    <citation type="submission" date="2024-08" db="UniProtKB">
        <authorList>
            <consortium name="EnsemblMetazoa"/>
        </authorList>
    </citation>
    <scope>IDENTIFICATION</scope>
</reference>
<dbReference type="Gene3D" id="2.70.220.10">
    <property type="entry name" value="Ganglioside GM2 activator"/>
    <property type="match status" value="1"/>
</dbReference>
<dbReference type="InterPro" id="IPR036846">
    <property type="entry name" value="GM2-AP_sf"/>
</dbReference>
<protein>
    <recommendedName>
        <fullName evidence="5">MD-2-related lipid-recognition domain-containing protein</fullName>
    </recommendedName>
</protein>
<sequence length="174" mass="19218">MNLVWVLPFLCYLRFSCACNGYSIKLVKYQNCVDDSIIKLPAKDFTVILDKECNVYGSGCVEITKDFTTANGKYQAKKAPLPLIEGEINLCELSDLLKNTPNLAEGLDVMGIPTKCPVKARKICSGTENKFSLLKYKNQIGMAAGNSEFKIEIEHDTGRSCVEIHASISKARKG</sequence>
<keyword evidence="1 2" id="KW-0732">Signal</keyword>
<feature type="signal peptide" evidence="2">
    <location>
        <begin position="1"/>
        <end position="18"/>
    </location>
</feature>